<name>D8M8R8_BLAHO</name>
<keyword evidence="1" id="KW-0677">Repeat</keyword>
<organism evidence="5">
    <name type="scientific">Blastocystis hominis</name>
    <dbReference type="NCBI Taxonomy" id="12968"/>
    <lineage>
        <taxon>Eukaryota</taxon>
        <taxon>Sar</taxon>
        <taxon>Stramenopiles</taxon>
        <taxon>Bigyra</taxon>
        <taxon>Opalozoa</taxon>
        <taxon>Opalinata</taxon>
        <taxon>Blastocystidae</taxon>
        <taxon>Blastocystis</taxon>
    </lineage>
</organism>
<evidence type="ECO:0000256" key="3">
    <source>
        <dbReference type="PROSITE-ProRule" id="PRU00023"/>
    </source>
</evidence>
<keyword evidence="2 3" id="KW-0040">ANK repeat</keyword>
<dbReference type="PROSITE" id="PS50088">
    <property type="entry name" value="ANK_REPEAT"/>
    <property type="match status" value="1"/>
</dbReference>
<gene>
    <name evidence="5" type="ORF">GSBLH_T00004196001</name>
</gene>
<evidence type="ECO:0000256" key="4">
    <source>
        <dbReference type="SAM" id="MobiDB-lite"/>
    </source>
</evidence>
<protein>
    <submittedName>
        <fullName evidence="5">Uncharacterized protein</fullName>
    </submittedName>
</protein>
<dbReference type="GO" id="GO:0005634">
    <property type="term" value="C:nucleus"/>
    <property type="evidence" value="ECO:0007669"/>
    <property type="project" value="TreeGrafter"/>
</dbReference>
<proteinExistence type="predicted"/>
<accession>D8M8R8</accession>
<dbReference type="RefSeq" id="XP_012898505.1">
    <property type="nucleotide sequence ID" value="XM_013043051.1"/>
</dbReference>
<dbReference type="SUPFAM" id="SSF48403">
    <property type="entry name" value="Ankyrin repeat"/>
    <property type="match status" value="1"/>
</dbReference>
<dbReference type="OrthoDB" id="194358at2759"/>
<evidence type="ECO:0000313" key="5">
    <source>
        <dbReference type="EMBL" id="CBK24457.2"/>
    </source>
</evidence>
<dbReference type="InParanoid" id="D8M8R8"/>
<dbReference type="GeneID" id="24921233"/>
<evidence type="ECO:0000313" key="6">
    <source>
        <dbReference type="Proteomes" id="UP000008312"/>
    </source>
</evidence>
<feature type="repeat" description="ANK" evidence="3">
    <location>
        <begin position="120"/>
        <end position="152"/>
    </location>
</feature>
<feature type="region of interest" description="Disordered" evidence="4">
    <location>
        <begin position="220"/>
        <end position="257"/>
    </location>
</feature>
<dbReference type="InterPro" id="IPR036770">
    <property type="entry name" value="Ankyrin_rpt-contain_sf"/>
</dbReference>
<dbReference type="GO" id="GO:0010468">
    <property type="term" value="P:regulation of gene expression"/>
    <property type="evidence" value="ECO:0007669"/>
    <property type="project" value="TreeGrafter"/>
</dbReference>
<evidence type="ECO:0000256" key="2">
    <source>
        <dbReference type="ARBA" id="ARBA00023043"/>
    </source>
</evidence>
<dbReference type="Gene3D" id="1.25.40.20">
    <property type="entry name" value="Ankyrin repeat-containing domain"/>
    <property type="match status" value="1"/>
</dbReference>
<dbReference type="PANTHER" id="PTHR24124:SF14">
    <property type="entry name" value="CHROMOSOME UNDETERMINED SCAFFOLD_25, WHOLE GENOME SHOTGUN SEQUENCE"/>
    <property type="match status" value="1"/>
</dbReference>
<sequence>MSSRACRAFLRCYVPVCCRTRRCFPSFWTARFRSPLLRLPPFLPRFSSPSSLPPPRLSSFSPPAVPLFLRFHLGVSLRVLGERRRNLLHVLCAQNPVRHFEDVALQLLAKGVEIDAADEDGNTPLHLAVLYANPAMIRFLVTRGAALDRANTAGKTPVQLATELNISEAVDAFTACARVPLPPAVPQVFLCSEKRLVVRWKRPISGEGVPEATFFEAEATDLGSGEKRSLGNQWSGECRRRRRREVMGSADDRKPDQ</sequence>
<evidence type="ECO:0000256" key="1">
    <source>
        <dbReference type="ARBA" id="ARBA00022737"/>
    </source>
</evidence>
<dbReference type="PROSITE" id="PS50297">
    <property type="entry name" value="ANK_REP_REGION"/>
    <property type="match status" value="1"/>
</dbReference>
<dbReference type="AlphaFoldDB" id="D8M8R8"/>
<dbReference type="Proteomes" id="UP000008312">
    <property type="component" value="Unassembled WGS sequence"/>
</dbReference>
<dbReference type="PANTHER" id="PTHR24124">
    <property type="entry name" value="ANKYRIN REPEAT FAMILY A"/>
    <property type="match status" value="1"/>
</dbReference>
<keyword evidence="6" id="KW-1185">Reference proteome</keyword>
<dbReference type="EMBL" id="FN668688">
    <property type="protein sequence ID" value="CBK24457.2"/>
    <property type="molecule type" value="Genomic_DNA"/>
</dbReference>
<dbReference type="InterPro" id="IPR002110">
    <property type="entry name" value="Ankyrin_rpt"/>
</dbReference>
<dbReference type="SMART" id="SM00248">
    <property type="entry name" value="ANK"/>
    <property type="match status" value="2"/>
</dbReference>
<dbReference type="Pfam" id="PF12796">
    <property type="entry name" value="Ank_2"/>
    <property type="match status" value="1"/>
</dbReference>
<reference evidence="5" key="1">
    <citation type="submission" date="2010-02" db="EMBL/GenBank/DDBJ databases">
        <title>Sequencing and annotation of the Blastocystis hominis genome.</title>
        <authorList>
            <person name="Wincker P."/>
        </authorList>
    </citation>
    <scope>NUCLEOTIDE SEQUENCE</scope>
    <source>
        <strain evidence="5">Singapore isolate B</strain>
    </source>
</reference>